<dbReference type="Proteomes" id="UP000000983">
    <property type="component" value="Segment"/>
</dbReference>
<accession>Q7Y2T7</accession>
<dbReference type="GeneID" id="2653449"/>
<name>Q7Y2T7_9CAUD</name>
<dbReference type="KEGG" id="vg:2653449"/>
<evidence type="ECO:0000313" key="1">
    <source>
        <dbReference type="EMBL" id="BAC78026.1"/>
    </source>
</evidence>
<evidence type="ECO:0000313" key="2">
    <source>
        <dbReference type="Proteomes" id="UP000000983"/>
    </source>
</evidence>
<reference evidence="1 2" key="1">
    <citation type="journal article" date="2003" name="J. Bacteriol.">
        <title>Genome analysis of a novel Shiga toxin 1 (Stx1)-converting phage which is closely related to Stx2-converting phages but not to other Stx1-converting phages.</title>
        <authorList>
            <person name="Sato T."/>
            <person name="Shimizu T."/>
            <person name="Watarai M."/>
            <person name="Kobayashi M."/>
            <person name="Kano S."/>
            <person name="Hamabata T."/>
            <person name="Takeda Y."/>
            <person name="Yamasaki S."/>
        </authorList>
    </citation>
    <scope>NUCLEOTIDE SEQUENCE</scope>
    <source>
        <strain evidence="1">Stx2 phage-II</strain>
    </source>
</reference>
<proteinExistence type="predicted"/>
<dbReference type="RefSeq" id="NP_859289.1">
    <property type="nucleotide sequence ID" value="NC_004914.3"/>
</dbReference>
<sequence>MPHAATDLQYPVNRIPYCPLTLPPVGRQHSVSVLPVQKPPSEYSSGDPVRLHGYHFSRQQLPGHYVTPAYYCRDYPGGLPRISPSGYPAPSALYGDWKWQGLPPVQAVHSSDCCSPQGQPALPRGANIWFASRRIVGVSALLTSASHPVGGLLLNNQPLREFRICHTP</sequence>
<keyword evidence="2" id="KW-1185">Reference proteome</keyword>
<dbReference type="EMBL" id="AP005154">
    <property type="protein sequence ID" value="BAC78026.1"/>
    <property type="molecule type" value="Genomic_DNA"/>
</dbReference>
<protein>
    <submittedName>
        <fullName evidence="1">Uncharacterized protein</fullName>
    </submittedName>
</protein>
<organism evidence="1 2">
    <name type="scientific">Escherichia phage Stx2 II</name>
    <dbReference type="NCBI Taxonomy" id="194949"/>
    <lineage>
        <taxon>Viruses</taxon>
        <taxon>Duplodnaviria</taxon>
        <taxon>Heunggongvirae</taxon>
        <taxon>Uroviricota</taxon>
        <taxon>Caudoviricetes</taxon>
        <taxon>Sepvirinae</taxon>
        <taxon>Traversvirus</taxon>
        <taxon>Traversvirus II</taxon>
    </lineage>
</organism>